<protein>
    <submittedName>
        <fullName evidence="1">Uncharacterized protein</fullName>
    </submittedName>
</protein>
<gene>
    <name evidence="1" type="ORF">MENTE1834_LOCUS47602</name>
</gene>
<dbReference type="EMBL" id="CAVMJV010000197">
    <property type="protein sequence ID" value="CAK5123995.1"/>
    <property type="molecule type" value="Genomic_DNA"/>
</dbReference>
<name>A0ACB1B650_MELEN</name>
<evidence type="ECO:0000313" key="2">
    <source>
        <dbReference type="Proteomes" id="UP001497535"/>
    </source>
</evidence>
<sequence length="76" mass="8012">MISTASPSPSSVPITNSSGDLSNKTTNIATPNSNIKNRKKLLPTNQATNDRNVLSQSRTVEVVCLFLGSAQNGARP</sequence>
<reference evidence="1" key="1">
    <citation type="submission" date="2023-11" db="EMBL/GenBank/DDBJ databases">
        <authorList>
            <person name="Poullet M."/>
        </authorList>
    </citation>
    <scope>NUCLEOTIDE SEQUENCE</scope>
    <source>
        <strain evidence="1">E1834</strain>
    </source>
</reference>
<comment type="caution">
    <text evidence="1">The sequence shown here is derived from an EMBL/GenBank/DDBJ whole genome shotgun (WGS) entry which is preliminary data.</text>
</comment>
<evidence type="ECO:0000313" key="1">
    <source>
        <dbReference type="EMBL" id="CAK5123995.1"/>
    </source>
</evidence>
<proteinExistence type="predicted"/>
<dbReference type="Proteomes" id="UP001497535">
    <property type="component" value="Unassembled WGS sequence"/>
</dbReference>
<keyword evidence="2" id="KW-1185">Reference proteome</keyword>
<accession>A0ACB1B650</accession>
<organism evidence="1 2">
    <name type="scientific">Meloidogyne enterolobii</name>
    <name type="common">Root-knot nematode worm</name>
    <name type="synonym">Meloidogyne mayaguensis</name>
    <dbReference type="NCBI Taxonomy" id="390850"/>
    <lineage>
        <taxon>Eukaryota</taxon>
        <taxon>Metazoa</taxon>
        <taxon>Ecdysozoa</taxon>
        <taxon>Nematoda</taxon>
        <taxon>Chromadorea</taxon>
        <taxon>Rhabditida</taxon>
        <taxon>Tylenchina</taxon>
        <taxon>Tylenchomorpha</taxon>
        <taxon>Tylenchoidea</taxon>
        <taxon>Meloidogynidae</taxon>
        <taxon>Meloidogyninae</taxon>
        <taxon>Meloidogyne</taxon>
    </lineage>
</organism>